<dbReference type="SUPFAM" id="SSF50104">
    <property type="entry name" value="Translation proteins SH3-like domain"/>
    <property type="match status" value="1"/>
</dbReference>
<dbReference type="GO" id="GO:1990904">
    <property type="term" value="C:ribonucleoprotein complex"/>
    <property type="evidence" value="ECO:0007669"/>
    <property type="project" value="UniProtKB-KW"/>
</dbReference>
<evidence type="ECO:0000256" key="3">
    <source>
        <dbReference type="ARBA" id="ARBA00023274"/>
    </source>
</evidence>
<dbReference type="GO" id="GO:0003735">
    <property type="term" value="F:structural constituent of ribosome"/>
    <property type="evidence" value="ECO:0007669"/>
    <property type="project" value="InterPro"/>
</dbReference>
<dbReference type="STRING" id="13370.A0A448YG01"/>
<dbReference type="InterPro" id="IPR038655">
    <property type="entry name" value="Ribosomal_eL27_sf"/>
</dbReference>
<dbReference type="Proteomes" id="UP000290900">
    <property type="component" value="Unassembled WGS sequence"/>
</dbReference>
<dbReference type="FunCoup" id="A0A448YG01">
    <property type="interactions" value="1129"/>
</dbReference>
<gene>
    <name evidence="4" type="ORF">BRENAR_LOCUS590</name>
</gene>
<dbReference type="Pfam" id="PF01777">
    <property type="entry name" value="Ribosomal_L27e"/>
    <property type="match status" value="1"/>
</dbReference>
<keyword evidence="3" id="KW-0687">Ribonucleoprotein</keyword>
<evidence type="ECO:0000313" key="4">
    <source>
        <dbReference type="EMBL" id="VEU19854.1"/>
    </source>
</evidence>
<sequence>MAKFIKAGKVAIIVRGRYAGKKVVIVKSHDDGTKSHPFPHAIVAGVERAPLKITKAMNEKKVAKRTRVKTFVKLVNYNHLMPTRYTFDIESFKSSVTAEALSEPSQRAEAKKVVKKAFEERHRSGKNKWFFAKLAF</sequence>
<dbReference type="OrthoDB" id="2365484at2759"/>
<dbReference type="CDD" id="cd06090">
    <property type="entry name" value="KOW_RPL27"/>
    <property type="match status" value="1"/>
</dbReference>
<dbReference type="GO" id="GO:0005840">
    <property type="term" value="C:ribosome"/>
    <property type="evidence" value="ECO:0007669"/>
    <property type="project" value="UniProtKB-KW"/>
</dbReference>
<keyword evidence="5" id="KW-1185">Reference proteome</keyword>
<proteinExistence type="inferred from homology"/>
<organism evidence="4 5">
    <name type="scientific">Brettanomyces naardenensis</name>
    <name type="common">Yeast</name>
    <dbReference type="NCBI Taxonomy" id="13370"/>
    <lineage>
        <taxon>Eukaryota</taxon>
        <taxon>Fungi</taxon>
        <taxon>Dikarya</taxon>
        <taxon>Ascomycota</taxon>
        <taxon>Saccharomycotina</taxon>
        <taxon>Pichiomycetes</taxon>
        <taxon>Pichiales</taxon>
        <taxon>Pichiaceae</taxon>
        <taxon>Brettanomyces</taxon>
    </lineage>
</organism>
<name>A0A448YG01_BRENA</name>
<evidence type="ECO:0000256" key="2">
    <source>
        <dbReference type="ARBA" id="ARBA00022980"/>
    </source>
</evidence>
<dbReference type="InterPro" id="IPR001141">
    <property type="entry name" value="Ribosomal_eL27"/>
</dbReference>
<evidence type="ECO:0000256" key="1">
    <source>
        <dbReference type="ARBA" id="ARBA00009124"/>
    </source>
</evidence>
<dbReference type="InParanoid" id="A0A448YG01"/>
<dbReference type="FunFam" id="2.30.30.770:FF:000001">
    <property type="entry name" value="60S ribosomal protein L27"/>
    <property type="match status" value="1"/>
</dbReference>
<keyword evidence="2" id="KW-0689">Ribosomal protein</keyword>
<evidence type="ECO:0000313" key="5">
    <source>
        <dbReference type="Proteomes" id="UP000290900"/>
    </source>
</evidence>
<dbReference type="InterPro" id="IPR008991">
    <property type="entry name" value="Translation_prot_SH3-like_sf"/>
</dbReference>
<accession>A0A448YG01</accession>
<dbReference type="Gene3D" id="2.30.30.770">
    <property type="match status" value="1"/>
</dbReference>
<dbReference type="PANTHER" id="PTHR10497">
    <property type="entry name" value="60S RIBOSOMAL PROTEIN L27"/>
    <property type="match status" value="1"/>
</dbReference>
<dbReference type="InterPro" id="IPR041991">
    <property type="entry name" value="Ribosomal_eL27_KOW"/>
</dbReference>
<dbReference type="EMBL" id="CAACVR010000001">
    <property type="protein sequence ID" value="VEU19854.1"/>
    <property type="molecule type" value="Genomic_DNA"/>
</dbReference>
<protein>
    <submittedName>
        <fullName evidence="4">DEKNAAC100413</fullName>
    </submittedName>
</protein>
<dbReference type="AlphaFoldDB" id="A0A448YG01"/>
<reference evidence="4 5" key="1">
    <citation type="submission" date="2018-12" db="EMBL/GenBank/DDBJ databases">
        <authorList>
            <person name="Tiukova I."/>
            <person name="Dainat J."/>
        </authorList>
    </citation>
    <scope>NUCLEOTIDE SEQUENCE [LARGE SCALE GENOMIC DNA]</scope>
</reference>
<dbReference type="GO" id="GO:0006412">
    <property type="term" value="P:translation"/>
    <property type="evidence" value="ECO:0007669"/>
    <property type="project" value="InterPro"/>
</dbReference>
<comment type="similarity">
    <text evidence="1">Belongs to the eukaryotic ribosomal protein eL27 family.</text>
</comment>